<organism evidence="1 2">
    <name type="scientific">Lactuca sativa</name>
    <name type="common">Garden lettuce</name>
    <dbReference type="NCBI Taxonomy" id="4236"/>
    <lineage>
        <taxon>Eukaryota</taxon>
        <taxon>Viridiplantae</taxon>
        <taxon>Streptophyta</taxon>
        <taxon>Embryophyta</taxon>
        <taxon>Tracheophyta</taxon>
        <taxon>Spermatophyta</taxon>
        <taxon>Magnoliopsida</taxon>
        <taxon>eudicotyledons</taxon>
        <taxon>Gunneridae</taxon>
        <taxon>Pentapetalae</taxon>
        <taxon>asterids</taxon>
        <taxon>campanulids</taxon>
        <taxon>Asterales</taxon>
        <taxon>Asteraceae</taxon>
        <taxon>Cichorioideae</taxon>
        <taxon>Cichorieae</taxon>
        <taxon>Lactucinae</taxon>
        <taxon>Lactuca</taxon>
    </lineage>
</organism>
<evidence type="ECO:0000313" key="2">
    <source>
        <dbReference type="Proteomes" id="UP000235145"/>
    </source>
</evidence>
<comment type="caution">
    <text evidence="1">The sequence shown here is derived from an EMBL/GenBank/DDBJ whole genome shotgun (WGS) entry which is preliminary data.</text>
</comment>
<reference evidence="1 2" key="1">
    <citation type="journal article" date="2017" name="Nat. Commun.">
        <title>Genome assembly with in vitro proximity ligation data and whole-genome triplication in lettuce.</title>
        <authorList>
            <person name="Reyes-Chin-Wo S."/>
            <person name="Wang Z."/>
            <person name="Yang X."/>
            <person name="Kozik A."/>
            <person name="Arikit S."/>
            <person name="Song C."/>
            <person name="Xia L."/>
            <person name="Froenicke L."/>
            <person name="Lavelle D.O."/>
            <person name="Truco M.J."/>
            <person name="Xia R."/>
            <person name="Zhu S."/>
            <person name="Xu C."/>
            <person name="Xu H."/>
            <person name="Xu X."/>
            <person name="Cox K."/>
            <person name="Korf I."/>
            <person name="Meyers B.C."/>
            <person name="Michelmore R.W."/>
        </authorList>
    </citation>
    <scope>NUCLEOTIDE SEQUENCE [LARGE SCALE GENOMIC DNA]</scope>
    <source>
        <strain evidence="2">cv. Salinas</strain>
        <tissue evidence="1">Seedlings</tissue>
    </source>
</reference>
<name>A0A9R1XKB6_LACSA</name>
<dbReference type="PANTHER" id="PTHR45786:SF66">
    <property type="entry name" value="HOOK MOTIF PROTEIN, PUTATIVE-RELATED"/>
    <property type="match status" value="1"/>
</dbReference>
<evidence type="ECO:0000313" key="1">
    <source>
        <dbReference type="EMBL" id="KAJ0217945.1"/>
    </source>
</evidence>
<dbReference type="EMBL" id="NBSK02000003">
    <property type="protein sequence ID" value="KAJ0217945.1"/>
    <property type="molecule type" value="Genomic_DNA"/>
</dbReference>
<dbReference type="Proteomes" id="UP000235145">
    <property type="component" value="Unassembled WGS sequence"/>
</dbReference>
<gene>
    <name evidence="1" type="ORF">LSAT_V11C300102560</name>
</gene>
<dbReference type="PANTHER" id="PTHR45786">
    <property type="entry name" value="DNA BINDING PROTEIN-LIKE"/>
    <property type="match status" value="1"/>
</dbReference>
<dbReference type="AlphaFoldDB" id="A0A9R1XKB6"/>
<accession>A0A9R1XKB6</accession>
<keyword evidence="2" id="KW-1185">Reference proteome</keyword>
<sequence length="111" mass="13024">MSHNIYIHDFFKKENSTSHNSMENTFSMEFLSLHELIGLLDFINPLVKQFRMACDRFRSNPTEHIRLKLIRTREKDGRHYNLLTTSEVVALIVGDIDGFDSRDIVLETQSH</sequence>
<proteinExistence type="predicted"/>
<protein>
    <submittedName>
        <fullName evidence="1">Uncharacterized protein</fullName>
    </submittedName>
</protein>